<gene>
    <name evidence="1" type="ORF">IE53DRAFT_214044</name>
</gene>
<name>A0ACD0NQQ5_9BASI</name>
<dbReference type="Proteomes" id="UP000245626">
    <property type="component" value="Unassembled WGS sequence"/>
</dbReference>
<reference evidence="1 2" key="1">
    <citation type="journal article" date="2018" name="Mol. Biol. Evol.">
        <title>Broad Genomic Sampling Reveals a Smut Pathogenic Ancestry of the Fungal Clade Ustilaginomycotina.</title>
        <authorList>
            <person name="Kijpornyongpan T."/>
            <person name="Mondo S.J."/>
            <person name="Barry K."/>
            <person name="Sandor L."/>
            <person name="Lee J."/>
            <person name="Lipzen A."/>
            <person name="Pangilinan J."/>
            <person name="LaButti K."/>
            <person name="Hainaut M."/>
            <person name="Henrissat B."/>
            <person name="Grigoriev I.V."/>
            <person name="Spatafora J.W."/>
            <person name="Aime M.C."/>
        </authorList>
    </citation>
    <scope>NUCLEOTIDE SEQUENCE [LARGE SCALE GENOMIC DNA]</scope>
    <source>
        <strain evidence="1 2">SA 807</strain>
    </source>
</reference>
<keyword evidence="2" id="KW-1185">Reference proteome</keyword>
<organism evidence="1 2">
    <name type="scientific">Violaceomyces palustris</name>
    <dbReference type="NCBI Taxonomy" id="1673888"/>
    <lineage>
        <taxon>Eukaryota</taxon>
        <taxon>Fungi</taxon>
        <taxon>Dikarya</taxon>
        <taxon>Basidiomycota</taxon>
        <taxon>Ustilaginomycotina</taxon>
        <taxon>Ustilaginomycetes</taxon>
        <taxon>Violaceomycetales</taxon>
        <taxon>Violaceomycetaceae</taxon>
        <taxon>Violaceomyces</taxon>
    </lineage>
</organism>
<dbReference type="EMBL" id="KZ820272">
    <property type="protein sequence ID" value="PWN48084.1"/>
    <property type="molecule type" value="Genomic_DNA"/>
</dbReference>
<sequence length="344" mass="38578">MTIFVARCAAFSFRFYAKSYQTFETLAEVNCLVCLNDMAISDLAKNPESADLMFQQTEIQSACVKMLAKLEFSEDFASSATSAGSLNETFNEIPPAASLDHVRERKFVQDSREPSDPSKKETFMQTTSSIDKKPSETLPSFFLENDGKEISQGPMRITLSGEADAKAGGKLETLPTGPSSKTDSSVSTSSFLCQGLATPKNAPPLVPFNQTHEEEEFRIWFGNNLFRQAMTVFLLVDVFGTDPRDSRIQRIVKWTSCYLYKVQAGTEIGLVWPVIVIGSEAYTDHDRNAIKHFIHACQWKGSSATRVMESILEKVWKSYDENGRRRRSLGWRHFSKILGCPLLL</sequence>
<proteinExistence type="predicted"/>
<accession>A0ACD0NQQ5</accession>
<evidence type="ECO:0000313" key="1">
    <source>
        <dbReference type="EMBL" id="PWN48084.1"/>
    </source>
</evidence>
<evidence type="ECO:0000313" key="2">
    <source>
        <dbReference type="Proteomes" id="UP000245626"/>
    </source>
</evidence>
<protein>
    <submittedName>
        <fullName evidence="1">Uncharacterized protein</fullName>
    </submittedName>
</protein>